<sequence>MATTEKLFATRMAVGRMAYDMGYFGQAVRHFHTALELAGKENLPAPSLADANLSLGKAYACQGRYKEAEEYLTKALNLDAAEADRPRSIEQAMDYIELALLYSKTARKEQAIDYNKRAISLLDKLKTSPVEQKAKALKQLALIYCEEQEYEEAMAHISIAVDALEKAGGLKQTLIYGECLMVKSIVLVELGDIDSAREIYYTAMQTIELNRGPFHPKVANMMDMFSEMTAQAGRTKASEILAKKASRIRKVISRQEQNSID</sequence>
<dbReference type="Gene3D" id="1.25.40.10">
    <property type="entry name" value="Tetratricopeptide repeat domain"/>
    <property type="match status" value="2"/>
</dbReference>
<evidence type="ECO:0000313" key="5">
    <source>
        <dbReference type="Proteomes" id="UP000664277"/>
    </source>
</evidence>
<dbReference type="PANTHER" id="PTHR45641">
    <property type="entry name" value="TETRATRICOPEPTIDE REPEAT PROTEIN (AFU_ORTHOLOGUE AFUA_6G03870)"/>
    <property type="match status" value="1"/>
</dbReference>
<evidence type="ECO:0000313" key="4">
    <source>
        <dbReference type="EMBL" id="MBN8659733.1"/>
    </source>
</evidence>
<name>A0A8J7PGM2_9BACT</name>
<dbReference type="InterPro" id="IPR019734">
    <property type="entry name" value="TPR_rpt"/>
</dbReference>
<comment type="caution">
    <text evidence="4">The sequence shown here is derived from an EMBL/GenBank/DDBJ whole genome shotgun (WGS) entry which is preliminary data.</text>
</comment>
<evidence type="ECO:0000256" key="2">
    <source>
        <dbReference type="ARBA" id="ARBA00022803"/>
    </source>
</evidence>
<protein>
    <submittedName>
        <fullName evidence="4">Tetratricopeptide repeat protein</fullName>
    </submittedName>
</protein>
<keyword evidence="1" id="KW-0677">Repeat</keyword>
<dbReference type="AlphaFoldDB" id="A0A8J7PGM2"/>
<dbReference type="SMART" id="SM00028">
    <property type="entry name" value="TPR"/>
    <property type="match status" value="5"/>
</dbReference>
<evidence type="ECO:0000256" key="1">
    <source>
        <dbReference type="ARBA" id="ARBA00022737"/>
    </source>
</evidence>
<dbReference type="InterPro" id="IPR011990">
    <property type="entry name" value="TPR-like_helical_dom_sf"/>
</dbReference>
<reference evidence="4" key="1">
    <citation type="submission" date="2021-02" db="EMBL/GenBank/DDBJ databases">
        <title>Genome-Resolved Metagenomics of a Microbial Community Performing Photosynthetic Biological Nutrient Removal.</title>
        <authorList>
            <person name="Mcdaniel E.A."/>
        </authorList>
    </citation>
    <scope>NUCLEOTIDE SEQUENCE</scope>
    <source>
        <strain evidence="4">UWPOB_OBS1</strain>
    </source>
</reference>
<dbReference type="PROSITE" id="PS50293">
    <property type="entry name" value="TPR_REGION"/>
    <property type="match status" value="1"/>
</dbReference>
<proteinExistence type="predicted"/>
<keyword evidence="2 3" id="KW-0802">TPR repeat</keyword>
<dbReference type="Proteomes" id="UP000664277">
    <property type="component" value="Unassembled WGS sequence"/>
</dbReference>
<gene>
    <name evidence="4" type="ORF">J0M35_05180</name>
</gene>
<dbReference type="Pfam" id="PF13424">
    <property type="entry name" value="TPR_12"/>
    <property type="match status" value="2"/>
</dbReference>
<dbReference type="PROSITE" id="PS50005">
    <property type="entry name" value="TPR"/>
    <property type="match status" value="1"/>
</dbReference>
<accession>A0A8J7PGM2</accession>
<dbReference type="PANTHER" id="PTHR45641:SF19">
    <property type="entry name" value="NEPHROCYSTIN-3"/>
    <property type="match status" value="1"/>
</dbReference>
<organism evidence="4 5">
    <name type="scientific">Candidatus Obscuribacter phosphatis</name>
    <dbReference type="NCBI Taxonomy" id="1906157"/>
    <lineage>
        <taxon>Bacteria</taxon>
        <taxon>Bacillati</taxon>
        <taxon>Candidatus Melainabacteria</taxon>
        <taxon>Candidatus Obscuribacterales</taxon>
        <taxon>Candidatus Obscuribacteraceae</taxon>
        <taxon>Candidatus Obscuribacter</taxon>
    </lineage>
</organism>
<dbReference type="EMBL" id="JAFLCK010000005">
    <property type="protein sequence ID" value="MBN8659733.1"/>
    <property type="molecule type" value="Genomic_DNA"/>
</dbReference>
<dbReference type="SUPFAM" id="SSF48452">
    <property type="entry name" value="TPR-like"/>
    <property type="match status" value="1"/>
</dbReference>
<feature type="repeat" description="TPR" evidence="3">
    <location>
        <begin position="49"/>
        <end position="82"/>
    </location>
</feature>
<evidence type="ECO:0000256" key="3">
    <source>
        <dbReference type="PROSITE-ProRule" id="PRU00339"/>
    </source>
</evidence>